<sequence length="171" mass="19991">MDSNFIQISYNNRHYIVNKDDSLKSLLSHEELLRLPLDVWKELFERKDGACYFKLMLPVLEAVIREYDKSPNVNSFYYNNKEYWLDKATRVGLQSLASYGSDNMSLVLGDEIVKLSIDKIKEFLAQLEIYAGKCYINTARHLLAIKKLRTVEDIIKYDYTSGYPDKITLNE</sequence>
<protein>
    <recommendedName>
        <fullName evidence="2">DUF4376 domain-containing protein</fullName>
    </recommendedName>
</protein>
<evidence type="ECO:0008006" key="2">
    <source>
        <dbReference type="Google" id="ProtNLM"/>
    </source>
</evidence>
<dbReference type="EMBL" id="BK032511">
    <property type="protein sequence ID" value="DAF44401.1"/>
    <property type="molecule type" value="Genomic_DNA"/>
</dbReference>
<proteinExistence type="predicted"/>
<accession>A0A8S5S0G5</accession>
<name>A0A8S5S0G5_9CAUD</name>
<organism evidence="1">
    <name type="scientific">Podoviridae sp. ct8Lf7</name>
    <dbReference type="NCBI Taxonomy" id="2827723"/>
    <lineage>
        <taxon>Viruses</taxon>
        <taxon>Duplodnaviria</taxon>
        <taxon>Heunggongvirae</taxon>
        <taxon>Uroviricota</taxon>
        <taxon>Caudoviricetes</taxon>
    </lineage>
</organism>
<reference evidence="1" key="1">
    <citation type="journal article" date="2021" name="Proc. Natl. Acad. Sci. U.S.A.">
        <title>A Catalog of Tens of Thousands of Viruses from Human Metagenomes Reveals Hidden Associations with Chronic Diseases.</title>
        <authorList>
            <person name="Tisza M.J."/>
            <person name="Buck C.B."/>
        </authorList>
    </citation>
    <scope>NUCLEOTIDE SEQUENCE</scope>
    <source>
        <strain evidence="1">Ct8Lf7</strain>
    </source>
</reference>
<evidence type="ECO:0000313" key="1">
    <source>
        <dbReference type="EMBL" id="DAF44401.1"/>
    </source>
</evidence>